<keyword evidence="2" id="KW-0238">DNA-binding</keyword>
<dbReference type="Gene3D" id="3.40.50.2300">
    <property type="match status" value="1"/>
</dbReference>
<feature type="domain" description="HTH lacI-type" evidence="4">
    <location>
        <begin position="5"/>
        <end position="59"/>
    </location>
</feature>
<reference evidence="5 6" key="1">
    <citation type="submission" date="2024-05" db="EMBL/GenBank/DDBJ databases">
        <authorList>
            <person name="Duchaud E."/>
        </authorList>
    </citation>
    <scope>NUCLEOTIDE SEQUENCE [LARGE SCALE GENOMIC DNA]</scope>
    <source>
        <strain evidence="5">Ena-SAMPLE-TAB-13-05-2024-13:56:06:370-140308</strain>
    </source>
</reference>
<accession>A0ABP1EU09</accession>
<keyword evidence="6" id="KW-1185">Reference proteome</keyword>
<dbReference type="RefSeq" id="WP_348714709.1">
    <property type="nucleotide sequence ID" value="NZ_CAXJIO010000010.1"/>
</dbReference>
<dbReference type="Pfam" id="PF00532">
    <property type="entry name" value="Peripla_BP_1"/>
    <property type="match status" value="1"/>
</dbReference>
<evidence type="ECO:0000313" key="5">
    <source>
        <dbReference type="EMBL" id="CAL2101990.1"/>
    </source>
</evidence>
<evidence type="ECO:0000256" key="1">
    <source>
        <dbReference type="ARBA" id="ARBA00023015"/>
    </source>
</evidence>
<evidence type="ECO:0000259" key="4">
    <source>
        <dbReference type="PROSITE" id="PS50932"/>
    </source>
</evidence>
<keyword evidence="1" id="KW-0805">Transcription regulation</keyword>
<name>A0ABP1EU09_9FLAO</name>
<sequence>MQNTVTLKNIASKLGVSVSTVSKALNDSYEISNSTKKRIITAAKVLNYKPNFYAKSLKKREKLIIGVIVPSLKEEFYLNLVTGITEESYKQGHLIMVYQTGDTVEKEISYTRLLSRDIIDGLIYSSNAKKEENIYLEKLLKEDLLPIELMQRTTQKNFHDFEENGTVKEVDLGRELVNKIIDRINS</sequence>
<dbReference type="EMBL" id="CAXJIO010000010">
    <property type="protein sequence ID" value="CAL2101990.1"/>
    <property type="molecule type" value="Genomic_DNA"/>
</dbReference>
<dbReference type="InterPro" id="IPR000843">
    <property type="entry name" value="HTH_LacI"/>
</dbReference>
<dbReference type="InterPro" id="IPR001761">
    <property type="entry name" value="Peripla_BP/Lac1_sug-bd_dom"/>
</dbReference>
<organism evidence="5 6">
    <name type="scientific">Tenacibaculum polynesiense</name>
    <dbReference type="NCBI Taxonomy" id="3137857"/>
    <lineage>
        <taxon>Bacteria</taxon>
        <taxon>Pseudomonadati</taxon>
        <taxon>Bacteroidota</taxon>
        <taxon>Flavobacteriia</taxon>
        <taxon>Flavobacteriales</taxon>
        <taxon>Flavobacteriaceae</taxon>
        <taxon>Tenacibaculum</taxon>
    </lineage>
</organism>
<protein>
    <submittedName>
        <fullName evidence="5">Transcriptional regulator, LacI family</fullName>
    </submittedName>
</protein>
<dbReference type="SUPFAM" id="SSF53822">
    <property type="entry name" value="Periplasmic binding protein-like I"/>
    <property type="match status" value="1"/>
</dbReference>
<dbReference type="PANTHER" id="PTHR30146">
    <property type="entry name" value="LACI-RELATED TRANSCRIPTIONAL REPRESSOR"/>
    <property type="match status" value="1"/>
</dbReference>
<evidence type="ECO:0000256" key="3">
    <source>
        <dbReference type="ARBA" id="ARBA00023163"/>
    </source>
</evidence>
<dbReference type="Pfam" id="PF00356">
    <property type="entry name" value="LacI"/>
    <property type="match status" value="1"/>
</dbReference>
<evidence type="ECO:0000313" key="6">
    <source>
        <dbReference type="Proteomes" id="UP001497527"/>
    </source>
</evidence>
<dbReference type="SMART" id="SM00354">
    <property type="entry name" value="HTH_LACI"/>
    <property type="match status" value="1"/>
</dbReference>
<proteinExistence type="predicted"/>
<dbReference type="InterPro" id="IPR028082">
    <property type="entry name" value="Peripla_BP_I"/>
</dbReference>
<dbReference type="Gene3D" id="1.10.260.40">
    <property type="entry name" value="lambda repressor-like DNA-binding domains"/>
    <property type="match status" value="1"/>
</dbReference>
<dbReference type="SUPFAM" id="SSF47413">
    <property type="entry name" value="lambda repressor-like DNA-binding domains"/>
    <property type="match status" value="1"/>
</dbReference>
<evidence type="ECO:0000256" key="2">
    <source>
        <dbReference type="ARBA" id="ARBA00023125"/>
    </source>
</evidence>
<dbReference type="PANTHER" id="PTHR30146:SF109">
    <property type="entry name" value="HTH-TYPE TRANSCRIPTIONAL REGULATOR GALS"/>
    <property type="match status" value="1"/>
</dbReference>
<dbReference type="InterPro" id="IPR010982">
    <property type="entry name" value="Lambda_DNA-bd_dom_sf"/>
</dbReference>
<dbReference type="CDD" id="cd01392">
    <property type="entry name" value="HTH_LacI"/>
    <property type="match status" value="1"/>
</dbReference>
<dbReference type="Proteomes" id="UP001497527">
    <property type="component" value="Unassembled WGS sequence"/>
</dbReference>
<dbReference type="PROSITE" id="PS50932">
    <property type="entry name" value="HTH_LACI_2"/>
    <property type="match status" value="1"/>
</dbReference>
<keyword evidence="3" id="KW-0804">Transcription</keyword>
<gene>
    <name evidence="5" type="ORF">T190423A01A_10553</name>
</gene>
<comment type="caution">
    <text evidence="5">The sequence shown here is derived from an EMBL/GenBank/DDBJ whole genome shotgun (WGS) entry which is preliminary data.</text>
</comment>